<dbReference type="PANTHER" id="PTHR30345">
    <property type="entry name" value="RIBOSE-5-PHOSPHATE ISOMERASE B"/>
    <property type="match status" value="1"/>
</dbReference>
<dbReference type="Proteomes" id="UP000449092">
    <property type="component" value="Unassembled WGS sequence"/>
</dbReference>
<dbReference type="Gene3D" id="3.40.1400.10">
    <property type="entry name" value="Sugar-phosphate isomerase, RpiB/LacA/LacB"/>
    <property type="match status" value="1"/>
</dbReference>
<feature type="binding site" evidence="2">
    <location>
        <position position="102"/>
    </location>
    <ligand>
        <name>D-ribulose 5-phosphate</name>
        <dbReference type="ChEBI" id="CHEBI:58121"/>
    </ligand>
</feature>
<feature type="binding site" evidence="2">
    <location>
        <position position="140"/>
    </location>
    <ligand>
        <name>D-ribulose 5-phosphate</name>
        <dbReference type="ChEBI" id="CHEBI:58121"/>
    </ligand>
</feature>
<accession>A0A845D8R9</accession>
<name>A0A845D8R9_9BACT</name>
<dbReference type="GO" id="GO:0009052">
    <property type="term" value="P:pentose-phosphate shunt, non-oxidative branch"/>
    <property type="evidence" value="ECO:0007669"/>
    <property type="project" value="TreeGrafter"/>
</dbReference>
<evidence type="ECO:0000313" key="4">
    <source>
        <dbReference type="Proteomes" id="UP000449092"/>
    </source>
</evidence>
<comment type="similarity">
    <text evidence="1">Belongs to the LacAB/RpiB family.</text>
</comment>
<feature type="binding site" evidence="2">
    <location>
        <position position="136"/>
    </location>
    <ligand>
        <name>D-ribulose 5-phosphate</name>
        <dbReference type="ChEBI" id="CHEBI:58121"/>
    </ligand>
</feature>
<dbReference type="AlphaFoldDB" id="A0A845D8R9"/>
<feature type="binding site" evidence="2">
    <location>
        <position position="112"/>
    </location>
    <ligand>
        <name>D-ribulose 5-phosphate</name>
        <dbReference type="ChEBI" id="CHEBI:58121"/>
    </ligand>
</feature>
<dbReference type="NCBIfam" id="TIGR00689">
    <property type="entry name" value="rpiB_lacA_lacB"/>
    <property type="match status" value="1"/>
</dbReference>
<dbReference type="Pfam" id="PF02502">
    <property type="entry name" value="LacAB_rpiB"/>
    <property type="match status" value="1"/>
</dbReference>
<protein>
    <submittedName>
        <fullName evidence="3">RpiB/LacA/LacB family sugar-phosphate isomerase</fullName>
    </submittedName>
</protein>
<evidence type="ECO:0000256" key="1">
    <source>
        <dbReference type="ARBA" id="ARBA00008754"/>
    </source>
</evidence>
<comment type="caution">
    <text evidence="3">The sequence shown here is derived from an EMBL/GenBank/DDBJ whole genome shotgun (WGS) entry which is preliminary data.</text>
</comment>
<dbReference type="SUPFAM" id="SSF89623">
    <property type="entry name" value="Ribose/Galactose isomerase RpiB/AlsB"/>
    <property type="match status" value="1"/>
</dbReference>
<organism evidence="3 4">
    <name type="scientific">Candidatus Spechtbacteria bacterium SB0662_bin_43</name>
    <dbReference type="NCBI Taxonomy" id="2604897"/>
    <lineage>
        <taxon>Bacteria</taxon>
        <taxon>Candidatus Spechtiibacteriota</taxon>
    </lineage>
</organism>
<dbReference type="GO" id="GO:0019316">
    <property type="term" value="P:D-allose catabolic process"/>
    <property type="evidence" value="ECO:0007669"/>
    <property type="project" value="TreeGrafter"/>
</dbReference>
<dbReference type="PANTHER" id="PTHR30345:SF0">
    <property type="entry name" value="DNA DAMAGE-REPAIR_TOLERATION PROTEIN DRT102"/>
    <property type="match status" value="1"/>
</dbReference>
<feature type="binding site" evidence="2">
    <location>
        <begin position="8"/>
        <end position="9"/>
    </location>
    <ligand>
        <name>D-ribulose 5-phosphate</name>
        <dbReference type="ChEBI" id="CHEBI:58121"/>
    </ligand>
</feature>
<reference evidence="3 4" key="1">
    <citation type="submission" date="2019-09" db="EMBL/GenBank/DDBJ databases">
        <title>Characterisation of the sponge microbiome using genome-centric metagenomics.</title>
        <authorList>
            <person name="Engelberts J.P."/>
            <person name="Robbins S.J."/>
            <person name="De Goeij J.M."/>
            <person name="Aranda M."/>
            <person name="Bell S.C."/>
            <person name="Webster N.S."/>
        </authorList>
    </citation>
    <scope>NUCLEOTIDE SEQUENCE [LARGE SCALE GENOMIC DNA]</scope>
    <source>
        <strain evidence="3">SB0662_bin_43</strain>
    </source>
</reference>
<sequence>MKVYLGTDHAGHELKEHVKDWLASRSFAVEDCGAFSLDIGDDYNEFVFRVAEHIAQSNVDRGIIFGGSGQGEAMQANRVQGVRAAVFYGGDTEIVRLSREHNNANILSIGARFVSQEEALRVIQIWLGEPFSGHERHKRRNKKLDELLT</sequence>
<dbReference type="InterPro" id="IPR003500">
    <property type="entry name" value="RpiB_LacA_LacB"/>
</dbReference>
<dbReference type="EMBL" id="VXOY01000010">
    <property type="protein sequence ID" value="MYE38120.1"/>
    <property type="molecule type" value="Genomic_DNA"/>
</dbReference>
<proteinExistence type="inferred from homology"/>
<dbReference type="NCBIfam" id="NF004051">
    <property type="entry name" value="PRK05571.1"/>
    <property type="match status" value="1"/>
</dbReference>
<dbReference type="InterPro" id="IPR036569">
    <property type="entry name" value="RpiB_LacA_LacB_sf"/>
</dbReference>
<feature type="binding site" evidence="2">
    <location>
        <begin position="67"/>
        <end position="71"/>
    </location>
    <ligand>
        <name>D-ribulose 5-phosphate</name>
        <dbReference type="ChEBI" id="CHEBI:58121"/>
    </ligand>
</feature>
<keyword evidence="3" id="KW-0413">Isomerase</keyword>
<dbReference type="GO" id="GO:0004751">
    <property type="term" value="F:ribose-5-phosphate isomerase activity"/>
    <property type="evidence" value="ECO:0007669"/>
    <property type="project" value="TreeGrafter"/>
</dbReference>
<gene>
    <name evidence="3" type="ORF">F4X82_01195</name>
</gene>
<evidence type="ECO:0000313" key="3">
    <source>
        <dbReference type="EMBL" id="MYE38120.1"/>
    </source>
</evidence>
<evidence type="ECO:0000256" key="2">
    <source>
        <dbReference type="PIRSR" id="PIRSR005384-2"/>
    </source>
</evidence>
<dbReference type="PIRSF" id="PIRSF005384">
    <property type="entry name" value="RpiB_LacA_B"/>
    <property type="match status" value="1"/>
</dbReference>